<evidence type="ECO:0000313" key="3">
    <source>
        <dbReference type="Proteomes" id="UP000053029"/>
    </source>
</evidence>
<proteinExistence type="predicted"/>
<protein>
    <recommendedName>
        <fullName evidence="4">Transcription factor domain-containing protein</fullName>
    </recommendedName>
</protein>
<keyword evidence="3" id="KW-1185">Reference proteome</keyword>
<dbReference type="OrthoDB" id="4140456at2759"/>
<dbReference type="Proteomes" id="UP000053029">
    <property type="component" value="Unassembled WGS sequence"/>
</dbReference>
<dbReference type="EMBL" id="KN846971">
    <property type="protein sequence ID" value="KIW82193.1"/>
    <property type="molecule type" value="Genomic_DNA"/>
</dbReference>
<evidence type="ECO:0000313" key="2">
    <source>
        <dbReference type="EMBL" id="KIW82193.1"/>
    </source>
</evidence>
<evidence type="ECO:0008006" key="4">
    <source>
        <dbReference type="Google" id="ProtNLM"/>
    </source>
</evidence>
<organism evidence="2 3">
    <name type="scientific">Fonsecaea pedrosoi CBS 271.37</name>
    <dbReference type="NCBI Taxonomy" id="1442368"/>
    <lineage>
        <taxon>Eukaryota</taxon>
        <taxon>Fungi</taxon>
        <taxon>Dikarya</taxon>
        <taxon>Ascomycota</taxon>
        <taxon>Pezizomycotina</taxon>
        <taxon>Eurotiomycetes</taxon>
        <taxon>Chaetothyriomycetidae</taxon>
        <taxon>Chaetothyriales</taxon>
        <taxon>Herpotrichiellaceae</taxon>
        <taxon>Fonsecaea</taxon>
    </lineage>
</organism>
<dbReference type="GeneID" id="25304710"/>
<evidence type="ECO:0000256" key="1">
    <source>
        <dbReference type="SAM" id="MobiDB-lite"/>
    </source>
</evidence>
<reference evidence="2 3" key="1">
    <citation type="submission" date="2015-01" db="EMBL/GenBank/DDBJ databases">
        <title>The Genome Sequence of Fonsecaea pedrosoi CBS 271.37.</title>
        <authorList>
            <consortium name="The Broad Institute Genomics Platform"/>
            <person name="Cuomo C."/>
            <person name="de Hoog S."/>
            <person name="Gorbushina A."/>
            <person name="Stielow B."/>
            <person name="Teixiera M."/>
            <person name="Abouelleil A."/>
            <person name="Chapman S.B."/>
            <person name="Priest M."/>
            <person name="Young S.K."/>
            <person name="Wortman J."/>
            <person name="Nusbaum C."/>
            <person name="Birren B."/>
        </authorList>
    </citation>
    <scope>NUCLEOTIDE SEQUENCE [LARGE SCALE GENOMIC DNA]</scope>
    <source>
        <strain evidence="2 3">CBS 271.37</strain>
    </source>
</reference>
<sequence>MQSKKSSSFAPEILWFDTKTPTNFRTTPDYEQKTIIAVRAQQYSIEKRVEQASSLLESPESASQSPRGRNASSSSYERANKINPGLRIGKELGVIRQEPPSPRRKIPSETNQAEDIYDQDDDQGRLHPKVTKRRLRTQHRARLTRASGVSSASKVGSLSILLQGGNSDPFSATPIPLSALRHSVITTIQPVSLRTIWADEVASPNAARFLVPAQNGVYKSYMSHEAVMHALLAYCWSAFARLHPHKKELYHDYALEHETRSIHALQPIVVSGSHADDNLEVAVQTVLLLCSAAMYRSRLDTLFLHLNGLKQMIMSVGGVGGLSWIMKEIMVYLAVRVAAATGTRSFLDSSTWDPAWPWEDTVPQRMADLVTGPKRSSQLDTDPTTWCSACPSANDFPGIFKALRELVEVENLKKTMAVDDPRQLNGLFRWSYLRRQAVRARIMDYWCSLTEQTNAVDPCQAISTPTAVHHASVGMCLCLALHLVMAFGLEALLLAQSWVSTIQVWHIMLLRCVLKLDFESDKIDESHPSALDLLWVYGIGAYVEQLSVTHVLRKKSNAWILYTSEQVDIQWFSVRFGNLARRLGYRQYEDVAMLFSKRYVHISSLQDPVLDKIFKLGC</sequence>
<dbReference type="VEuPathDB" id="FungiDB:Z517_05220"/>
<feature type="compositionally biased region" description="Low complexity" evidence="1">
    <location>
        <begin position="51"/>
        <end position="66"/>
    </location>
</feature>
<feature type="region of interest" description="Disordered" evidence="1">
    <location>
        <begin position="49"/>
        <end position="126"/>
    </location>
</feature>
<accession>A0A0D2GMK4</accession>
<dbReference type="AlphaFoldDB" id="A0A0D2GMK4"/>
<dbReference type="RefSeq" id="XP_013286001.1">
    <property type="nucleotide sequence ID" value="XM_013430547.1"/>
</dbReference>
<gene>
    <name evidence="2" type="ORF">Z517_05220</name>
</gene>
<dbReference type="HOGENOM" id="CLU_425123_0_0_1"/>
<name>A0A0D2GMK4_9EURO</name>